<evidence type="ECO:0000256" key="4">
    <source>
        <dbReference type="ARBA" id="ARBA00022692"/>
    </source>
</evidence>
<dbReference type="GO" id="GO:0016020">
    <property type="term" value="C:membrane"/>
    <property type="evidence" value="ECO:0007669"/>
    <property type="project" value="UniProtKB-SubCell"/>
</dbReference>
<evidence type="ECO:0000256" key="8">
    <source>
        <dbReference type="NCBIfam" id="TIGR03459"/>
    </source>
</evidence>
<dbReference type="RefSeq" id="WP_083984417.1">
    <property type="nucleotide sequence ID" value="NZ_CP011541.1"/>
</dbReference>
<dbReference type="STRING" id="1050174.CEPID_08430"/>
<dbReference type="NCBIfam" id="TIGR03459">
    <property type="entry name" value="crt_membr"/>
    <property type="match status" value="1"/>
</dbReference>
<dbReference type="InterPro" id="IPR017822">
    <property type="entry name" value="MptA-like"/>
</dbReference>
<gene>
    <name evidence="10" type="primary">mptA</name>
    <name evidence="10" type="ORF">CEPID_08430</name>
</gene>
<comment type="subcellular location">
    <subcellularLocation>
        <location evidence="1">Membrane</location>
        <topology evidence="1">Multi-pass membrane protein</topology>
    </subcellularLocation>
</comment>
<evidence type="ECO:0000256" key="7">
    <source>
        <dbReference type="ARBA" id="ARBA00043987"/>
    </source>
</evidence>
<keyword evidence="3 10" id="KW-0808">Transferase</keyword>
<feature type="transmembrane region" description="Helical" evidence="9">
    <location>
        <begin position="21"/>
        <end position="48"/>
    </location>
</feature>
<evidence type="ECO:0000256" key="3">
    <source>
        <dbReference type="ARBA" id="ARBA00022679"/>
    </source>
</evidence>
<dbReference type="KEGG" id="cei:CEPID_08430"/>
<evidence type="ECO:0000256" key="5">
    <source>
        <dbReference type="ARBA" id="ARBA00022989"/>
    </source>
</evidence>
<feature type="transmembrane region" description="Helical" evidence="9">
    <location>
        <begin position="68"/>
        <end position="90"/>
    </location>
</feature>
<evidence type="ECO:0000256" key="6">
    <source>
        <dbReference type="ARBA" id="ARBA00023136"/>
    </source>
</evidence>
<dbReference type="PATRIC" id="fig|1050174.4.peg.1698"/>
<dbReference type="OrthoDB" id="5242303at2"/>
<feature type="transmembrane region" description="Helical" evidence="9">
    <location>
        <begin position="383"/>
        <end position="403"/>
    </location>
</feature>
<dbReference type="Pfam" id="PF26314">
    <property type="entry name" value="MptA_B_family"/>
    <property type="match status" value="1"/>
</dbReference>
<evidence type="ECO:0000256" key="1">
    <source>
        <dbReference type="ARBA" id="ARBA00004141"/>
    </source>
</evidence>
<feature type="transmembrane region" description="Helical" evidence="9">
    <location>
        <begin position="188"/>
        <end position="210"/>
    </location>
</feature>
<name>A0A0G3GQQ6_9CORY</name>
<feature type="transmembrane region" description="Helical" evidence="9">
    <location>
        <begin position="410"/>
        <end position="433"/>
    </location>
</feature>
<feature type="transmembrane region" description="Helical" evidence="9">
    <location>
        <begin position="445"/>
        <end position="465"/>
    </location>
</feature>
<feature type="transmembrane region" description="Helical" evidence="9">
    <location>
        <begin position="222"/>
        <end position="240"/>
    </location>
</feature>
<keyword evidence="11" id="KW-1185">Reference proteome</keyword>
<keyword evidence="5 9" id="KW-1133">Transmembrane helix</keyword>
<comment type="similarity">
    <text evidence="7">Belongs to the MptA/B family.</text>
</comment>
<dbReference type="AlphaFoldDB" id="A0A0G3GQQ6"/>
<dbReference type="InterPro" id="IPR049829">
    <property type="entry name" value="MptA/B-like"/>
</dbReference>
<proteinExistence type="inferred from homology"/>
<evidence type="ECO:0000313" key="11">
    <source>
        <dbReference type="Proteomes" id="UP000035368"/>
    </source>
</evidence>
<organism evidence="10 11">
    <name type="scientific">Corynebacterium epidermidicanis</name>
    <dbReference type="NCBI Taxonomy" id="1050174"/>
    <lineage>
        <taxon>Bacteria</taxon>
        <taxon>Bacillati</taxon>
        <taxon>Actinomycetota</taxon>
        <taxon>Actinomycetes</taxon>
        <taxon>Mycobacteriales</taxon>
        <taxon>Corynebacteriaceae</taxon>
        <taxon>Corynebacterium</taxon>
    </lineage>
</organism>
<sequence>MPTIINSAPSQIPASAANQNGVTIATITWLGTSAAVVLALSSFGAGAVRNRGGVLKTLDLEFLSYGHGAGLSNALFWLGLALIVACWVLLGRKVVDKQADLTAVNGALLSWVMPLLFAAPMLSRDVYSYLMQGAMLRDGFDPYSQGAAVNPGPMLLEVSHDWRNTTTPYGPLHLWIGDVITSIVGDNITLGIVLYKLVSFAGFAMIAWSVPKIAREMGSDQAFAQWLCVANPVMIFHLIGGMHNESIMVGLVSLGVLAALKGRFVLAVCAVAVSISLKATAVFALPFIVWMGLRAWHGRTATERNVRAFGRFVLTGAWMSALSLTVVSAITWLSGASWGWVSQISGNSKVINPLALPSLIASLITPIGKLFDDDFAYNEVLAITRPLSQLLMLLGLVTVWWLFRRTKQQAVTGIVAAYLVAVIFNAVTLPWYYTSLINFIGTLRLPPAVLKLSVILSIIVAGSFTGSGNHQLYNIGWMLILAAVAWVLTRFIFANNPQFTTTAQHDSAG</sequence>
<feature type="transmembrane region" description="Helical" evidence="9">
    <location>
        <begin position="280"/>
        <end position="297"/>
    </location>
</feature>
<protein>
    <recommendedName>
        <fullName evidence="8">Alpha-(1-&gt;6)-mannopyranosyltransferase A</fullName>
    </recommendedName>
</protein>
<feature type="transmembrane region" description="Helical" evidence="9">
    <location>
        <begin position="317"/>
        <end position="341"/>
    </location>
</feature>
<keyword evidence="4 9" id="KW-0812">Transmembrane</keyword>
<evidence type="ECO:0000313" key="10">
    <source>
        <dbReference type="EMBL" id="AKK03536.1"/>
    </source>
</evidence>
<keyword evidence="2 10" id="KW-0328">Glycosyltransferase</keyword>
<dbReference type="EMBL" id="CP011541">
    <property type="protein sequence ID" value="AKK03536.1"/>
    <property type="molecule type" value="Genomic_DNA"/>
</dbReference>
<keyword evidence="6 9" id="KW-0472">Membrane</keyword>
<evidence type="ECO:0000256" key="9">
    <source>
        <dbReference type="SAM" id="Phobius"/>
    </source>
</evidence>
<feature type="transmembrane region" description="Helical" evidence="9">
    <location>
        <begin position="102"/>
        <end position="122"/>
    </location>
</feature>
<dbReference type="Proteomes" id="UP000035368">
    <property type="component" value="Chromosome"/>
</dbReference>
<evidence type="ECO:0000256" key="2">
    <source>
        <dbReference type="ARBA" id="ARBA00022676"/>
    </source>
</evidence>
<reference evidence="10 11" key="1">
    <citation type="submission" date="2015-05" db="EMBL/GenBank/DDBJ databases">
        <title>Complete genome sequence of Corynebacterium epidermidicanis DSM 45586, isolated from the skin of a dog suffering from pruritus.</title>
        <authorList>
            <person name="Ruckert C."/>
            <person name="Albersmeier A."/>
            <person name="Winkler A."/>
            <person name="Tauch A."/>
        </authorList>
    </citation>
    <scope>NUCLEOTIDE SEQUENCE [LARGE SCALE GENOMIC DNA]</scope>
    <source>
        <strain evidence="10 11">DSM 45586</strain>
    </source>
</reference>
<dbReference type="NCBIfam" id="NF038066">
    <property type="entry name" value="MptB"/>
    <property type="match status" value="1"/>
</dbReference>
<dbReference type="GO" id="GO:0016757">
    <property type="term" value="F:glycosyltransferase activity"/>
    <property type="evidence" value="ECO:0007669"/>
    <property type="project" value="UniProtKB-KW"/>
</dbReference>
<feature type="transmembrane region" description="Helical" evidence="9">
    <location>
        <begin position="472"/>
        <end position="493"/>
    </location>
</feature>
<accession>A0A0G3GQQ6</accession>